<comment type="caution">
    <text evidence="1">The sequence shown here is derived from an EMBL/GenBank/DDBJ whole genome shotgun (WGS) entry which is preliminary data.</text>
</comment>
<evidence type="ECO:0000313" key="1">
    <source>
        <dbReference type="EMBL" id="CAH2089747.1"/>
    </source>
</evidence>
<keyword evidence="2" id="KW-1185">Reference proteome</keyword>
<dbReference type="EMBL" id="CAKOGL010000008">
    <property type="protein sequence ID" value="CAH2089747.1"/>
    <property type="molecule type" value="Genomic_DNA"/>
</dbReference>
<protein>
    <submittedName>
        <fullName evidence="1">Uncharacterized protein</fullName>
    </submittedName>
</protein>
<organism evidence="1 2">
    <name type="scientific">Euphydryas editha</name>
    <name type="common">Edith's checkerspot</name>
    <dbReference type="NCBI Taxonomy" id="104508"/>
    <lineage>
        <taxon>Eukaryota</taxon>
        <taxon>Metazoa</taxon>
        <taxon>Ecdysozoa</taxon>
        <taxon>Arthropoda</taxon>
        <taxon>Hexapoda</taxon>
        <taxon>Insecta</taxon>
        <taxon>Pterygota</taxon>
        <taxon>Neoptera</taxon>
        <taxon>Endopterygota</taxon>
        <taxon>Lepidoptera</taxon>
        <taxon>Glossata</taxon>
        <taxon>Ditrysia</taxon>
        <taxon>Papilionoidea</taxon>
        <taxon>Nymphalidae</taxon>
        <taxon>Nymphalinae</taxon>
        <taxon>Euphydryas</taxon>
    </lineage>
</organism>
<accession>A0AAU9TV37</accession>
<dbReference type="AlphaFoldDB" id="A0AAU9TV37"/>
<evidence type="ECO:0000313" key="2">
    <source>
        <dbReference type="Proteomes" id="UP001153954"/>
    </source>
</evidence>
<reference evidence="1" key="1">
    <citation type="submission" date="2022-03" db="EMBL/GenBank/DDBJ databases">
        <authorList>
            <person name="Tunstrom K."/>
        </authorList>
    </citation>
    <scope>NUCLEOTIDE SEQUENCE</scope>
</reference>
<proteinExistence type="predicted"/>
<name>A0AAU9TV37_EUPED</name>
<gene>
    <name evidence="1" type="ORF">EEDITHA_LOCUS5771</name>
</gene>
<sequence>MPKTLKSGERMMALKVKKFFEREKRNNAQLIPLKCVQARVAAITGVSEKTVSTITKEEAFATINVKKVEEKYYAYGPVIDSETDRFIIEVGDDSDTSDDEDDMEDEVDDDLLYPISPLDEHFLSDHNYNKSYYITYAFYYCPEF</sequence>
<dbReference type="Proteomes" id="UP001153954">
    <property type="component" value="Unassembled WGS sequence"/>
</dbReference>